<protein>
    <submittedName>
        <fullName evidence="1">Uncharacterized protein</fullName>
    </submittedName>
</protein>
<dbReference type="PANTHER" id="PTHR36439:SF1">
    <property type="entry name" value="DUF1697 DOMAIN-CONTAINING PROTEIN"/>
    <property type="match status" value="1"/>
</dbReference>
<dbReference type="PIRSF" id="PIRSF008502">
    <property type="entry name" value="UCP008502"/>
    <property type="match status" value="1"/>
</dbReference>
<dbReference type="Proteomes" id="UP000231791">
    <property type="component" value="Chromosome"/>
</dbReference>
<proteinExistence type="predicted"/>
<dbReference type="SUPFAM" id="SSF160379">
    <property type="entry name" value="SP0830-like"/>
    <property type="match status" value="1"/>
</dbReference>
<reference evidence="1 2" key="1">
    <citation type="submission" date="2017-11" db="EMBL/GenBank/DDBJ databases">
        <title>Complete genome sequence of Streptomyces lavendulae subsp. lavendulae CCM 3239 (formerly 'Streptomyces aureofaciens CCM 3239'), the producer of the angucycline-type antibiotic auricin.</title>
        <authorList>
            <person name="Busche T."/>
            <person name="Novakova R."/>
            <person name="Al'Dilaimi A."/>
            <person name="Homerova D."/>
            <person name="Feckova L."/>
            <person name="Rezuchova B."/>
            <person name="Mingyar E."/>
            <person name="Csolleiova D."/>
            <person name="Bekeova C."/>
            <person name="Winkler A."/>
            <person name="Sevcikova B."/>
            <person name="Kalinowski J."/>
            <person name="Kormanec J."/>
            <person name="Ruckert C."/>
        </authorList>
    </citation>
    <scope>NUCLEOTIDE SEQUENCE [LARGE SCALE GENOMIC DNA]</scope>
    <source>
        <strain evidence="1 2">CCM 3239</strain>
    </source>
</reference>
<sequence>MTKPTAKPVTKPVTKKKYAALLRGINVGGNKKVPMAELRAVLEGLGHGDVQTYLQSGNAVFSSAEGDPDALARGLEAAIEGHFGFRVPCLVVDGEYLAAVAGACPFPAAELEGRQLHATFFSAQPGPERFAALDGPAYLPEEYRLGDRVLYLYAPDGLGRSKLAEALARPAVVKGLDVTTRNWNTVAKLVELTRP</sequence>
<evidence type="ECO:0000313" key="1">
    <source>
        <dbReference type="EMBL" id="ATZ23796.1"/>
    </source>
</evidence>
<dbReference type="AlphaFoldDB" id="A0A2K8PAN7"/>
<organism evidence="1 2">
    <name type="scientific">Streptomyces lavendulae subsp. lavendulae</name>
    <dbReference type="NCBI Taxonomy" id="58340"/>
    <lineage>
        <taxon>Bacteria</taxon>
        <taxon>Bacillati</taxon>
        <taxon>Actinomycetota</taxon>
        <taxon>Actinomycetes</taxon>
        <taxon>Kitasatosporales</taxon>
        <taxon>Streptomycetaceae</taxon>
        <taxon>Streptomyces</taxon>
    </lineage>
</organism>
<accession>A0A2K8PAN7</accession>
<dbReference type="EMBL" id="CP024985">
    <property type="protein sequence ID" value="ATZ23796.1"/>
    <property type="molecule type" value="Genomic_DNA"/>
</dbReference>
<dbReference type="InterPro" id="IPR012545">
    <property type="entry name" value="DUF1697"/>
</dbReference>
<dbReference type="Pfam" id="PF08002">
    <property type="entry name" value="DUF1697"/>
    <property type="match status" value="1"/>
</dbReference>
<keyword evidence="2" id="KW-1185">Reference proteome</keyword>
<dbReference type="OrthoDB" id="9806494at2"/>
<name>A0A2K8PAN7_STRLA</name>
<gene>
    <name evidence="1" type="ORF">SLAV_09635</name>
</gene>
<dbReference type="RefSeq" id="WP_051841183.1">
    <property type="nucleotide sequence ID" value="NZ_CP024985.1"/>
</dbReference>
<dbReference type="KEGG" id="slx:SLAV_09635"/>
<dbReference type="PANTHER" id="PTHR36439">
    <property type="entry name" value="BLL4334 PROTEIN"/>
    <property type="match status" value="1"/>
</dbReference>
<evidence type="ECO:0000313" key="2">
    <source>
        <dbReference type="Proteomes" id="UP000231791"/>
    </source>
</evidence>
<dbReference type="Gene3D" id="3.30.70.1280">
    <property type="entry name" value="SP0830-like domains"/>
    <property type="match status" value="1"/>
</dbReference>
<dbReference type="GeneID" id="49382994"/>